<feature type="non-terminal residue" evidence="1">
    <location>
        <position position="1"/>
    </location>
</feature>
<comment type="caution">
    <text evidence="1">The sequence shown here is derived from an EMBL/GenBank/DDBJ whole genome shotgun (WGS) entry which is preliminary data.</text>
</comment>
<dbReference type="AlphaFoldDB" id="A0A7J9IP06"/>
<proteinExistence type="predicted"/>
<evidence type="ECO:0008006" key="3">
    <source>
        <dbReference type="Google" id="ProtNLM"/>
    </source>
</evidence>
<reference evidence="1 2" key="1">
    <citation type="journal article" date="2019" name="Genome Biol. Evol.">
        <title>Insights into the evolution of the New World diploid cottons (Gossypium, subgenus Houzingenia) based on genome sequencing.</title>
        <authorList>
            <person name="Grover C.E."/>
            <person name="Arick M.A. 2nd"/>
            <person name="Thrash A."/>
            <person name="Conover J.L."/>
            <person name="Sanders W.S."/>
            <person name="Peterson D.G."/>
            <person name="Frelichowski J.E."/>
            <person name="Scheffler J.A."/>
            <person name="Scheffler B.E."/>
            <person name="Wendel J.F."/>
        </authorList>
    </citation>
    <scope>NUCLEOTIDE SEQUENCE [LARGE SCALE GENOMIC DNA]</scope>
    <source>
        <strain evidence="1">6</strain>
        <tissue evidence="1">Leaf</tissue>
    </source>
</reference>
<keyword evidence="2" id="KW-1185">Reference proteome</keyword>
<dbReference type="InterPro" id="IPR036691">
    <property type="entry name" value="Endo/exonu/phosph_ase_sf"/>
</dbReference>
<sequence>KSRVTTVFFQYVFIALFFADNKVYAFEKRVEMALVDNDLANLSLDEEEDEGLQFATEEGSQQPLYDLCLVGCVLTESVEDNIGRTFGEGAGKEDVRNNEKEIHSFDKQQGKGKEVIWQSDGEKEDMVGDIKEILLENGEGKKRFRLESHVLDRFLNRAEGGQGEQRGTCYKNQISATANRRLSLGWKSEVAISLRSYSKHHIDVNIKDSEVRANWRLTDFYGALEARGKSEAWDILRRLGREHDSHWLVCGDFNEILYAFEKEGGLPRDGGRMEELQTILNNCRLEDVGYSGRWFTWERGNLPATNIKEWLDRGVANKKWLEREGFRFEAWWTMETSYETEVKRLWDLYNGGVMKKLKLVGNGLQRWAMGIRKL</sequence>
<evidence type="ECO:0000313" key="2">
    <source>
        <dbReference type="Proteomes" id="UP000593575"/>
    </source>
</evidence>
<dbReference type="PANTHER" id="PTHR33710:SF62">
    <property type="entry name" value="DUF4283 DOMAIN PROTEIN"/>
    <property type="match status" value="1"/>
</dbReference>
<dbReference type="EMBL" id="JABFAE010000002">
    <property type="protein sequence ID" value="MBA0823876.1"/>
    <property type="molecule type" value="Genomic_DNA"/>
</dbReference>
<dbReference type="Proteomes" id="UP000593575">
    <property type="component" value="Unassembled WGS sequence"/>
</dbReference>
<name>A0A7J9IP06_9ROSI</name>
<dbReference type="SUPFAM" id="SSF56219">
    <property type="entry name" value="DNase I-like"/>
    <property type="match status" value="1"/>
</dbReference>
<protein>
    <recommendedName>
        <fullName evidence="3">Endonuclease/exonuclease/phosphatase domain-containing protein</fullName>
    </recommendedName>
</protein>
<gene>
    <name evidence="1" type="ORF">Goarm_020573</name>
</gene>
<organism evidence="1 2">
    <name type="scientific">Gossypium armourianum</name>
    <dbReference type="NCBI Taxonomy" id="34283"/>
    <lineage>
        <taxon>Eukaryota</taxon>
        <taxon>Viridiplantae</taxon>
        <taxon>Streptophyta</taxon>
        <taxon>Embryophyta</taxon>
        <taxon>Tracheophyta</taxon>
        <taxon>Spermatophyta</taxon>
        <taxon>Magnoliopsida</taxon>
        <taxon>eudicotyledons</taxon>
        <taxon>Gunneridae</taxon>
        <taxon>Pentapetalae</taxon>
        <taxon>rosids</taxon>
        <taxon>malvids</taxon>
        <taxon>Malvales</taxon>
        <taxon>Malvaceae</taxon>
        <taxon>Malvoideae</taxon>
        <taxon>Gossypium</taxon>
    </lineage>
</organism>
<accession>A0A7J9IP06</accession>
<dbReference type="Gene3D" id="3.60.10.10">
    <property type="entry name" value="Endonuclease/exonuclease/phosphatase"/>
    <property type="match status" value="1"/>
</dbReference>
<dbReference type="PANTHER" id="PTHR33710">
    <property type="entry name" value="BNAC02G09200D PROTEIN"/>
    <property type="match status" value="1"/>
</dbReference>
<evidence type="ECO:0000313" key="1">
    <source>
        <dbReference type="EMBL" id="MBA0823876.1"/>
    </source>
</evidence>